<dbReference type="InterPro" id="IPR001608">
    <property type="entry name" value="Ala_racemase_N"/>
</dbReference>
<evidence type="ECO:0000256" key="2">
    <source>
        <dbReference type="ARBA" id="ARBA00022898"/>
    </source>
</evidence>
<accession>A0ABU4WFM9</accession>
<dbReference type="Proteomes" id="UP001275932">
    <property type="component" value="Unassembled WGS sequence"/>
</dbReference>
<comment type="caution">
    <text evidence="5">The sequence shown here is derived from an EMBL/GenBank/DDBJ whole genome shotgun (WGS) entry which is preliminary data.</text>
</comment>
<evidence type="ECO:0000313" key="5">
    <source>
        <dbReference type="EMBL" id="MDX8415368.1"/>
    </source>
</evidence>
<dbReference type="PRINTS" id="PR00992">
    <property type="entry name" value="ALARACEMASE"/>
</dbReference>
<keyword evidence="2" id="KW-0663">Pyridoxal phosphate</keyword>
<feature type="domain" description="Alanine racemase C-terminal" evidence="4">
    <location>
        <begin position="243"/>
        <end position="356"/>
    </location>
</feature>
<proteinExistence type="predicted"/>
<dbReference type="Gene3D" id="3.20.20.10">
    <property type="entry name" value="Alanine racemase"/>
    <property type="match status" value="1"/>
</dbReference>
<dbReference type="EC" id="5.1.1.1" evidence="5"/>
<dbReference type="InterPro" id="IPR029066">
    <property type="entry name" value="PLP-binding_barrel"/>
</dbReference>
<dbReference type="EMBL" id="JALBUT010000004">
    <property type="protein sequence ID" value="MDX8415368.1"/>
    <property type="molecule type" value="Genomic_DNA"/>
</dbReference>
<dbReference type="PANTHER" id="PTHR30511">
    <property type="entry name" value="ALANINE RACEMASE"/>
    <property type="match status" value="1"/>
</dbReference>
<evidence type="ECO:0000259" key="4">
    <source>
        <dbReference type="SMART" id="SM01005"/>
    </source>
</evidence>
<dbReference type="SMART" id="SM01005">
    <property type="entry name" value="Ala_racemase_C"/>
    <property type="match status" value="1"/>
</dbReference>
<dbReference type="InterPro" id="IPR011079">
    <property type="entry name" value="Ala_racemase_C"/>
</dbReference>
<evidence type="ECO:0000256" key="3">
    <source>
        <dbReference type="ARBA" id="ARBA00023235"/>
    </source>
</evidence>
<dbReference type="Pfam" id="PF01168">
    <property type="entry name" value="Ala_racemase_N"/>
    <property type="match status" value="1"/>
</dbReference>
<protein>
    <submittedName>
        <fullName evidence="5">Alanine racemase</fullName>
        <ecNumber evidence="5">5.1.1.1</ecNumber>
    </submittedName>
</protein>
<gene>
    <name evidence="5" type="primary">alr</name>
    <name evidence="5" type="ORF">MOX91_04130</name>
</gene>
<dbReference type="RefSeq" id="WP_370396815.1">
    <property type="nucleotide sequence ID" value="NZ_JALBUT010000004.1"/>
</dbReference>
<dbReference type="PANTHER" id="PTHR30511:SF0">
    <property type="entry name" value="ALANINE RACEMASE, CATABOLIC-RELATED"/>
    <property type="match status" value="1"/>
</dbReference>
<dbReference type="InterPro" id="IPR009006">
    <property type="entry name" value="Ala_racemase/Decarboxylase_C"/>
</dbReference>
<dbReference type="InterPro" id="IPR000821">
    <property type="entry name" value="Ala_racemase"/>
</dbReference>
<sequence length="359" mass="39597">MNTALNRSWIEINLGALENNVRKIKAALPKGTVYIAVVKADAYGHSLPRSVVRFLKGGADMFAVANMQEVSRIRELVSSKPVLVLSPLLPDERRLVFEYGATPAISTLEEALDFNSLARERGRILDLHVKIDTGMGRFGVWHEKAVEFLREVSKFSNLRISGVFTHLSSADCDESYTHMQMRNFTRVVEEFGAKNILIHLHASAGLNYIKDGAPFNAVRVGLLQYGISPFGGRCKTIADVEPVMSFKARIASISRNEKRIIATVSAGFADGVPSNFSKNACVLVRGKKCPILGGVSLDETLVDIANASEAEQGDEVVFIGKQGGECIDLPLYSHWTRRIPWETMVAIPRRVAREVVNVK</sequence>
<keyword evidence="3 5" id="KW-0413">Isomerase</keyword>
<dbReference type="NCBIfam" id="TIGR00492">
    <property type="entry name" value="alr"/>
    <property type="match status" value="1"/>
</dbReference>
<dbReference type="SUPFAM" id="SSF50621">
    <property type="entry name" value="Alanine racemase C-terminal domain-like"/>
    <property type="match status" value="1"/>
</dbReference>
<dbReference type="Pfam" id="PF00842">
    <property type="entry name" value="Ala_racemase_C"/>
    <property type="match status" value="1"/>
</dbReference>
<name>A0ABU4WFM9_9BACT</name>
<dbReference type="SUPFAM" id="SSF51419">
    <property type="entry name" value="PLP-binding barrel"/>
    <property type="match status" value="1"/>
</dbReference>
<dbReference type="GO" id="GO:0008784">
    <property type="term" value="F:alanine racemase activity"/>
    <property type="evidence" value="ECO:0007669"/>
    <property type="project" value="UniProtKB-EC"/>
</dbReference>
<dbReference type="Gene3D" id="2.40.37.10">
    <property type="entry name" value="Lyase, Ornithine Decarboxylase, Chain A, domain 1"/>
    <property type="match status" value="1"/>
</dbReference>
<evidence type="ECO:0000313" key="6">
    <source>
        <dbReference type="Proteomes" id="UP001275932"/>
    </source>
</evidence>
<comment type="cofactor">
    <cofactor evidence="1">
        <name>pyridoxal 5'-phosphate</name>
        <dbReference type="ChEBI" id="CHEBI:597326"/>
    </cofactor>
</comment>
<evidence type="ECO:0000256" key="1">
    <source>
        <dbReference type="ARBA" id="ARBA00001933"/>
    </source>
</evidence>
<keyword evidence="6" id="KW-1185">Reference proteome</keyword>
<organism evidence="5 6">
    <name type="scientific">Intestinicryptomonas porci</name>
    <dbReference type="NCBI Taxonomy" id="2926320"/>
    <lineage>
        <taxon>Bacteria</taxon>
        <taxon>Pseudomonadati</taxon>
        <taxon>Verrucomicrobiota</taxon>
        <taxon>Opitutia</taxon>
        <taxon>Opitutales</taxon>
        <taxon>Intestinicryptomonaceae</taxon>
        <taxon>Intestinicryptomonas</taxon>
    </lineage>
</organism>
<dbReference type="CDD" id="cd00430">
    <property type="entry name" value="PLPDE_III_AR"/>
    <property type="match status" value="1"/>
</dbReference>
<reference evidence="5 6" key="1">
    <citation type="submission" date="2022-03" db="EMBL/GenBank/DDBJ databases">
        <title>Novel taxa within the pig intestine.</title>
        <authorList>
            <person name="Wylensek D."/>
            <person name="Bishof K."/>
            <person name="Afrizal A."/>
            <person name="Clavel T."/>
        </authorList>
    </citation>
    <scope>NUCLEOTIDE SEQUENCE [LARGE SCALE GENOMIC DNA]</scope>
    <source>
        <strain evidence="5 6">CLA-KB-P66</strain>
    </source>
</reference>